<accession>A0A1Y6BHJ3</accession>
<proteinExistence type="predicted"/>
<organism evidence="1 2">
    <name type="scientific">Pseudobacteriovorax antillogorgiicola</name>
    <dbReference type="NCBI Taxonomy" id="1513793"/>
    <lineage>
        <taxon>Bacteria</taxon>
        <taxon>Pseudomonadati</taxon>
        <taxon>Bdellovibrionota</taxon>
        <taxon>Oligoflexia</taxon>
        <taxon>Oligoflexales</taxon>
        <taxon>Pseudobacteriovoracaceae</taxon>
        <taxon>Pseudobacteriovorax</taxon>
    </lineage>
</organism>
<evidence type="ECO:0000313" key="1">
    <source>
        <dbReference type="EMBL" id="SMF11539.1"/>
    </source>
</evidence>
<sequence>MGANQRIYERIDAEDSQLLGIIKDHSGPGTPCDVINFSERGACLWSLESPKEGREVNLELITGQRSEKYQGLVKWVKELETSGYLIGLETKDEKLFTKAIQSIMSRDRFELKSIKAATGT</sequence>
<dbReference type="RefSeq" id="WP_132317505.1">
    <property type="nucleotide sequence ID" value="NZ_FWZT01000005.1"/>
</dbReference>
<reference evidence="2" key="1">
    <citation type="submission" date="2017-04" db="EMBL/GenBank/DDBJ databases">
        <authorList>
            <person name="Varghese N."/>
            <person name="Submissions S."/>
        </authorList>
    </citation>
    <scope>NUCLEOTIDE SEQUENCE [LARGE SCALE GENOMIC DNA]</scope>
    <source>
        <strain evidence="2">RKEM611</strain>
    </source>
</reference>
<dbReference type="EMBL" id="FWZT01000005">
    <property type="protein sequence ID" value="SMF11539.1"/>
    <property type="molecule type" value="Genomic_DNA"/>
</dbReference>
<protein>
    <recommendedName>
        <fullName evidence="3">PilZ domain-containing protein</fullName>
    </recommendedName>
</protein>
<name>A0A1Y6BHJ3_9BACT</name>
<dbReference type="Proteomes" id="UP000192907">
    <property type="component" value="Unassembled WGS sequence"/>
</dbReference>
<gene>
    <name evidence="1" type="ORF">SAMN06296036_10595</name>
</gene>
<evidence type="ECO:0008006" key="3">
    <source>
        <dbReference type="Google" id="ProtNLM"/>
    </source>
</evidence>
<dbReference type="AlphaFoldDB" id="A0A1Y6BHJ3"/>
<evidence type="ECO:0000313" key="2">
    <source>
        <dbReference type="Proteomes" id="UP000192907"/>
    </source>
</evidence>
<keyword evidence="2" id="KW-1185">Reference proteome</keyword>